<evidence type="ECO:0000313" key="2">
    <source>
        <dbReference type="EMBL" id="RYQ92546.1"/>
    </source>
</evidence>
<dbReference type="Pfam" id="PF03108">
    <property type="entry name" value="DBD_Tnp_Mut"/>
    <property type="match status" value="1"/>
</dbReference>
<dbReference type="EMBL" id="SDMP01000019">
    <property type="protein sequence ID" value="RYQ92546.1"/>
    <property type="molecule type" value="Genomic_DNA"/>
</dbReference>
<dbReference type="InterPro" id="IPR004332">
    <property type="entry name" value="Transposase_MuDR"/>
</dbReference>
<comment type="caution">
    <text evidence="2">The sequence shown here is derived from an EMBL/GenBank/DDBJ whole genome shotgun (WGS) entry which is preliminary data.</text>
</comment>
<reference evidence="2 3" key="1">
    <citation type="submission" date="2019-01" db="EMBL/GenBank/DDBJ databases">
        <title>Sequencing of cultivated peanut Arachis hypogaea provides insights into genome evolution and oil improvement.</title>
        <authorList>
            <person name="Chen X."/>
        </authorList>
    </citation>
    <scope>NUCLEOTIDE SEQUENCE [LARGE SCALE GENOMIC DNA]</scope>
    <source>
        <strain evidence="3">cv. Fuhuasheng</strain>
        <tissue evidence="2">Leaves</tissue>
    </source>
</reference>
<sequence>MECIVNLRVYYKGEIIPNTYEGVTLVCECPFFFAIPCTMSFVGLQNDLCENIQSHVSKKVSNILYRNPIQVFGGLKQFQIMSITDDACMQQMFYIYQQTRFHVPTIELYVEFEQHMGLDTVGEEVNMDKLGDIDWEEDNIENEKKFEANYEVDAEKDDGDEADNPVVQNEADALVNQHPFSVLSFMRTLDLAAMHTPEFSEYTNMGEGNVVAKDDEFSIRMEFGSRKSMISTIKSYTISRGVYYTVFESDLQTFYAKCKRYGTGCDWLIRASLIRKKGCWEIRRYNSKHTCTMGTIA</sequence>
<protein>
    <recommendedName>
        <fullName evidence="1">Transposase MuDR plant domain-containing protein</fullName>
    </recommendedName>
</protein>
<organism evidence="2 3">
    <name type="scientific">Arachis hypogaea</name>
    <name type="common">Peanut</name>
    <dbReference type="NCBI Taxonomy" id="3818"/>
    <lineage>
        <taxon>Eukaryota</taxon>
        <taxon>Viridiplantae</taxon>
        <taxon>Streptophyta</taxon>
        <taxon>Embryophyta</taxon>
        <taxon>Tracheophyta</taxon>
        <taxon>Spermatophyta</taxon>
        <taxon>Magnoliopsida</taxon>
        <taxon>eudicotyledons</taxon>
        <taxon>Gunneridae</taxon>
        <taxon>Pentapetalae</taxon>
        <taxon>rosids</taxon>
        <taxon>fabids</taxon>
        <taxon>Fabales</taxon>
        <taxon>Fabaceae</taxon>
        <taxon>Papilionoideae</taxon>
        <taxon>50 kb inversion clade</taxon>
        <taxon>dalbergioids sensu lato</taxon>
        <taxon>Dalbergieae</taxon>
        <taxon>Pterocarpus clade</taxon>
        <taxon>Arachis</taxon>
    </lineage>
</organism>
<evidence type="ECO:0000313" key="3">
    <source>
        <dbReference type="Proteomes" id="UP000289738"/>
    </source>
</evidence>
<dbReference type="Proteomes" id="UP000289738">
    <property type="component" value="Chromosome B09"/>
</dbReference>
<proteinExistence type="predicted"/>
<evidence type="ECO:0000259" key="1">
    <source>
        <dbReference type="Pfam" id="PF03108"/>
    </source>
</evidence>
<gene>
    <name evidence="2" type="ORF">Ahy_B09g098776</name>
</gene>
<accession>A0A444XSV7</accession>
<keyword evidence="3" id="KW-1185">Reference proteome</keyword>
<dbReference type="AlphaFoldDB" id="A0A444XSV7"/>
<feature type="domain" description="Transposase MuDR plant" evidence="1">
    <location>
        <begin position="221"/>
        <end position="281"/>
    </location>
</feature>
<name>A0A444XSV7_ARAHY</name>